<gene>
    <name evidence="2" type="ORF">M0812_04298</name>
</gene>
<evidence type="ECO:0000313" key="3">
    <source>
        <dbReference type="Proteomes" id="UP001146793"/>
    </source>
</evidence>
<dbReference type="Proteomes" id="UP001146793">
    <property type="component" value="Unassembled WGS sequence"/>
</dbReference>
<protein>
    <submittedName>
        <fullName evidence="2">Uncharacterized protein</fullName>
    </submittedName>
</protein>
<feature type="region of interest" description="Disordered" evidence="1">
    <location>
        <begin position="254"/>
        <end position="333"/>
    </location>
</feature>
<feature type="compositionally biased region" description="Basic and acidic residues" evidence="1">
    <location>
        <begin position="302"/>
        <end position="312"/>
    </location>
</feature>
<comment type="caution">
    <text evidence="2">The sequence shown here is derived from an EMBL/GenBank/DDBJ whole genome shotgun (WGS) entry which is preliminary data.</text>
</comment>
<evidence type="ECO:0000313" key="2">
    <source>
        <dbReference type="EMBL" id="KAJ3452528.1"/>
    </source>
</evidence>
<feature type="compositionally biased region" description="Basic and acidic residues" evidence="1">
    <location>
        <begin position="254"/>
        <end position="265"/>
    </location>
</feature>
<evidence type="ECO:0000256" key="1">
    <source>
        <dbReference type="SAM" id="MobiDB-lite"/>
    </source>
</evidence>
<feature type="compositionally biased region" description="Polar residues" evidence="1">
    <location>
        <begin position="280"/>
        <end position="301"/>
    </location>
</feature>
<feature type="compositionally biased region" description="Polar residues" evidence="1">
    <location>
        <begin position="313"/>
        <end position="327"/>
    </location>
</feature>
<organism evidence="2 3">
    <name type="scientific">Anaeramoeba flamelloides</name>
    <dbReference type="NCBI Taxonomy" id="1746091"/>
    <lineage>
        <taxon>Eukaryota</taxon>
        <taxon>Metamonada</taxon>
        <taxon>Anaeramoebidae</taxon>
        <taxon>Anaeramoeba</taxon>
    </lineage>
</organism>
<accession>A0AAV8AE21</accession>
<sequence>MTRILFVIPQVADTKQLRKKIQIYKFDLYYKVPYEEILIEHNYSLIVLYDDEIISDFLLQHQERTKNVPIILWTRIETEVTVNYANNRNGNCSQIIGVFDRVVEEMETILKNQNHFSNETNMVLNKNIRRPTTKKLFLFGYFKQAQTIEEYFSVIKNKNFSYFFFSSPKKIFYSLLITENSILLTDLKTFRNPEFQYRVLLIKSMKIIIYEEDSNLNTKQEDFFKSKGILMIKDQNFLIETILFMLKNDRKENTRHLLPKRDSKSKNSHTNNKKNKKNTDIQYSNNRLTNYQKSQSLNNGSRPKDRIKERQPNKSQQSVKNNSQGKYSKNYEPRTITRLSTSNVYSHKSKPKYYLFWLSNRIDKNTQNLIINLQSRFSLKIHTSNDLLNSLSIISQTKNTISVISSGTFILDDHLISHLKKKKCLAPVIAFSQIAKSNSTVAQKLKNMGVFYILKNGDDLFNIIPQLIKYYEKNTKSKSKSN</sequence>
<reference evidence="2" key="1">
    <citation type="submission" date="2022-08" db="EMBL/GenBank/DDBJ databases">
        <title>Novel sulphate-reducing endosymbionts in the free-living metamonad Anaeramoeba.</title>
        <authorList>
            <person name="Jerlstrom-Hultqvist J."/>
            <person name="Cepicka I."/>
            <person name="Gallot-Lavallee L."/>
            <person name="Salas-Leiva D."/>
            <person name="Curtis B.A."/>
            <person name="Zahonova K."/>
            <person name="Pipaliya S."/>
            <person name="Dacks J."/>
            <person name="Roger A.J."/>
        </authorList>
    </citation>
    <scope>NUCLEOTIDE SEQUENCE</scope>
    <source>
        <strain evidence="2">Busselton2</strain>
    </source>
</reference>
<dbReference type="EMBL" id="JANTQA010000008">
    <property type="protein sequence ID" value="KAJ3452528.1"/>
    <property type="molecule type" value="Genomic_DNA"/>
</dbReference>
<name>A0AAV8AE21_9EUKA</name>
<proteinExistence type="predicted"/>
<dbReference type="AlphaFoldDB" id="A0AAV8AE21"/>